<dbReference type="EMBL" id="VVYW01000034">
    <property type="protein sequence ID" value="KAA5402642.1"/>
    <property type="molecule type" value="Genomic_DNA"/>
</dbReference>
<evidence type="ECO:0000313" key="5">
    <source>
        <dbReference type="EMBL" id="MDE8693510.1"/>
    </source>
</evidence>
<dbReference type="Proteomes" id="UP000482653">
    <property type="component" value="Unassembled WGS sequence"/>
</dbReference>
<dbReference type="GeneID" id="66308148"/>
<evidence type="ECO:0000313" key="2">
    <source>
        <dbReference type="EMBL" id="KAA5402642.1"/>
    </source>
</evidence>
<evidence type="ECO:0000313" key="4">
    <source>
        <dbReference type="EMBL" id="KAA5420679.1"/>
    </source>
</evidence>
<evidence type="ECO:0000313" key="6">
    <source>
        <dbReference type="EMBL" id="MDT4511704.1"/>
    </source>
</evidence>
<accession>A0A0P0GIV9</accession>
<dbReference type="Proteomes" id="UP000061809">
    <property type="component" value="Chromosome"/>
</dbReference>
<dbReference type="EMBL" id="VVYX01000007">
    <property type="protein sequence ID" value="KAA5420679.1"/>
    <property type="molecule type" value="Genomic_DNA"/>
</dbReference>
<dbReference type="KEGG" id="bcel:BcellWH2_00445"/>
<dbReference type="EMBL" id="VVYV01000029">
    <property type="protein sequence ID" value="KAA5415962.1"/>
    <property type="molecule type" value="Genomic_DNA"/>
</dbReference>
<reference evidence="8 9" key="2">
    <citation type="journal article" date="2019" name="Nat. Med.">
        <title>A library of human gut bacterial isolates paired with longitudinal multiomics data enables mechanistic microbiome research.</title>
        <authorList>
            <person name="Poyet M."/>
            <person name="Groussin M."/>
            <person name="Gibbons S.M."/>
            <person name="Avila-Pacheco J."/>
            <person name="Jiang X."/>
            <person name="Kearney S.M."/>
            <person name="Perrotta A.R."/>
            <person name="Berdy B."/>
            <person name="Zhao S."/>
            <person name="Lieberman T.D."/>
            <person name="Swanson P.K."/>
            <person name="Smith M."/>
            <person name="Roesemann S."/>
            <person name="Alexander J.E."/>
            <person name="Rich S.A."/>
            <person name="Livny J."/>
            <person name="Vlamakis H."/>
            <person name="Clish C."/>
            <person name="Bullock K."/>
            <person name="Deik A."/>
            <person name="Scott J."/>
            <person name="Pierce K.A."/>
            <person name="Xavier R.J."/>
            <person name="Alm E.J."/>
        </authorList>
    </citation>
    <scope>NUCLEOTIDE SEQUENCE [LARGE SCALE GENOMIC DNA]</scope>
    <source>
        <strain evidence="3 9">BIOML-A6</strain>
        <strain evidence="2 8">BIOML-A7</strain>
        <strain evidence="4 10">BIOML-A8</strain>
    </source>
</reference>
<evidence type="ECO:0000313" key="7">
    <source>
        <dbReference type="Proteomes" id="UP000061809"/>
    </source>
</evidence>
<sequence length="106" mass="12216">MKKEVSEVFEKEQSNESCIHLYLEECGWCAYEVSAYLLMNLLGGKCIVEKIEKCGLKLVRAFLNIDLLGGINYGEYRYAGLNSYNLQLIGKDKVDKNSFLHWKKNI</sequence>
<organism evidence="1 7">
    <name type="scientific">Bacteroides cellulosilyticus</name>
    <dbReference type="NCBI Taxonomy" id="246787"/>
    <lineage>
        <taxon>Bacteria</taxon>
        <taxon>Pseudomonadati</taxon>
        <taxon>Bacteroidota</taxon>
        <taxon>Bacteroidia</taxon>
        <taxon>Bacteroidales</taxon>
        <taxon>Bacteroidaceae</taxon>
        <taxon>Bacteroides</taxon>
    </lineage>
</organism>
<dbReference type="Proteomes" id="UP000448877">
    <property type="component" value="Unassembled WGS sequence"/>
</dbReference>
<dbReference type="EMBL" id="JAVSNH010000001">
    <property type="protein sequence ID" value="MDT4511704.1"/>
    <property type="molecule type" value="Genomic_DNA"/>
</dbReference>
<dbReference type="Proteomes" id="UP001221924">
    <property type="component" value="Unassembled WGS sequence"/>
</dbReference>
<evidence type="ECO:0000313" key="3">
    <source>
        <dbReference type="EMBL" id="KAA5415962.1"/>
    </source>
</evidence>
<name>A0A0P0GIV9_9BACE</name>
<evidence type="ECO:0000313" key="1">
    <source>
        <dbReference type="EMBL" id="ALJ57720.1"/>
    </source>
</evidence>
<dbReference type="EMBL" id="CP012801">
    <property type="protein sequence ID" value="ALJ57720.1"/>
    <property type="molecule type" value="Genomic_DNA"/>
</dbReference>
<dbReference type="Proteomes" id="UP001266995">
    <property type="component" value="Unassembled WGS sequence"/>
</dbReference>
<evidence type="ECO:0000313" key="8">
    <source>
        <dbReference type="Proteomes" id="UP000325055"/>
    </source>
</evidence>
<reference evidence="1 7" key="1">
    <citation type="journal article" date="2015" name="Science">
        <title>Genetic determinants of in vivo fitness and diet responsiveness in multiple human gut Bacteroides.</title>
        <authorList>
            <person name="Wu M."/>
            <person name="McNulty N.P."/>
            <person name="Rodionov D.A."/>
            <person name="Khoroshkin M.S."/>
            <person name="Griffin N.W."/>
            <person name="Cheng J."/>
            <person name="Latreille P."/>
            <person name="Kerstetter R.A."/>
            <person name="Terrapon N."/>
            <person name="Henrissat B."/>
            <person name="Osterman A.L."/>
            <person name="Gordon J.I."/>
        </authorList>
    </citation>
    <scope>NUCLEOTIDE SEQUENCE [LARGE SCALE GENOMIC DNA]</scope>
    <source>
        <strain evidence="1 7">WH2</strain>
    </source>
</reference>
<protein>
    <submittedName>
        <fullName evidence="1">Uncharacterized protein</fullName>
    </submittedName>
</protein>
<evidence type="ECO:0000313" key="9">
    <source>
        <dbReference type="Proteomes" id="UP000448877"/>
    </source>
</evidence>
<gene>
    <name evidence="1" type="ORF">BcellWH2_00445</name>
    <name evidence="3" type="ORF">F2Y81_16480</name>
    <name evidence="2" type="ORF">F2Y86_25715</name>
    <name evidence="4" type="ORF">F2Y87_07135</name>
    <name evidence="5" type="ORF">PZH42_05285</name>
    <name evidence="6" type="ORF">RO785_12065</name>
</gene>
<dbReference type="RefSeq" id="WP_022209107.1">
    <property type="nucleotide sequence ID" value="NZ_CABMLT010000016.1"/>
</dbReference>
<dbReference type="EMBL" id="JARFID010000004">
    <property type="protein sequence ID" value="MDE8693510.1"/>
    <property type="molecule type" value="Genomic_DNA"/>
</dbReference>
<dbReference type="eggNOG" id="ENOG5031WWF">
    <property type="taxonomic scope" value="Bacteria"/>
</dbReference>
<reference evidence="5" key="3">
    <citation type="submission" date="2023-03" db="EMBL/GenBank/DDBJ databases">
        <title>DFI Biobank Strains.</title>
        <authorList>
            <person name="Mostad J."/>
            <person name="Paddock L."/>
            <person name="Medina S."/>
            <person name="Waligurski E."/>
            <person name="Barat B."/>
            <person name="Smith R."/>
            <person name="Burgo V."/>
            <person name="Metcalfe C."/>
            <person name="Woodson C."/>
            <person name="Sundararajan A."/>
            <person name="Ramaswamy R."/>
            <person name="Lin H."/>
            <person name="Pamer E.G."/>
        </authorList>
    </citation>
    <scope>NUCLEOTIDE SEQUENCE</scope>
    <source>
        <strain evidence="5">DFI.9.5</strain>
    </source>
</reference>
<dbReference type="AlphaFoldDB" id="A0A0P0GIV9"/>
<evidence type="ECO:0000313" key="10">
    <source>
        <dbReference type="Proteomes" id="UP000482653"/>
    </source>
</evidence>
<reference evidence="6" key="4">
    <citation type="submission" date="2023-08" db="EMBL/GenBank/DDBJ databases">
        <title>Reintroducing virulent viruses to syntetic microbiomes.</title>
        <authorList>
            <person name="Wilde J."/>
            <person name="Boyes R."/>
            <person name="Robinson A.V."/>
            <person name="Daisley B.A."/>
            <person name="Allen-Vercoe E."/>
        </authorList>
    </citation>
    <scope>NUCLEOTIDE SEQUENCE</scope>
    <source>
        <strain evidence="6">225I_12FAA</strain>
    </source>
</reference>
<dbReference type="Proteomes" id="UP000325055">
    <property type="component" value="Unassembled WGS sequence"/>
</dbReference>
<proteinExistence type="predicted"/>
<dbReference type="PATRIC" id="fig|246787.4.peg.472"/>